<dbReference type="EMBL" id="JAADZU010000058">
    <property type="protein sequence ID" value="NDK91147.1"/>
    <property type="molecule type" value="Genomic_DNA"/>
</dbReference>
<dbReference type="Proteomes" id="UP000466307">
    <property type="component" value="Unassembled WGS sequence"/>
</dbReference>
<name>A0A7K3LU84_9ACTN</name>
<reference evidence="1 2" key="1">
    <citation type="submission" date="2020-01" db="EMBL/GenBank/DDBJ databases">
        <title>Investigation of new actinobacteria for the biodesulphurisation of diesel fuel.</title>
        <authorList>
            <person name="Athi Narayanan S.M."/>
        </authorList>
    </citation>
    <scope>NUCLEOTIDE SEQUENCE [LARGE SCALE GENOMIC DNA]</scope>
    <source>
        <strain evidence="1 2">213E</strain>
    </source>
</reference>
<organism evidence="1 2">
    <name type="scientific">Gordonia desulfuricans</name>
    <dbReference type="NCBI Taxonomy" id="89051"/>
    <lineage>
        <taxon>Bacteria</taxon>
        <taxon>Bacillati</taxon>
        <taxon>Actinomycetota</taxon>
        <taxon>Actinomycetes</taxon>
        <taxon>Mycobacteriales</taxon>
        <taxon>Gordoniaceae</taxon>
        <taxon>Gordonia</taxon>
    </lineage>
</organism>
<dbReference type="AlphaFoldDB" id="A0A7K3LU84"/>
<sequence length="107" mass="11541">MRILVFPAEERMAVAEADDLKRFQVDVHGEVTEPGLNRALGGLGYADGVEHVWVSVDELVRSSGRAEDPEWYSAFGKMVEYAGSKGWTDGDGSHLRAHVVPVAGASA</sequence>
<evidence type="ECO:0000313" key="1">
    <source>
        <dbReference type="EMBL" id="NDK91147.1"/>
    </source>
</evidence>
<proteinExistence type="predicted"/>
<evidence type="ECO:0000313" key="2">
    <source>
        <dbReference type="Proteomes" id="UP000466307"/>
    </source>
</evidence>
<accession>A0A7K3LU84</accession>
<protein>
    <submittedName>
        <fullName evidence="1">Uncharacterized protein</fullName>
    </submittedName>
</protein>
<keyword evidence="2" id="KW-1185">Reference proteome</keyword>
<gene>
    <name evidence="1" type="ORF">GYA93_16375</name>
</gene>
<dbReference type="RefSeq" id="WP_152972660.1">
    <property type="nucleotide sequence ID" value="NZ_JAADZU010000058.1"/>
</dbReference>
<comment type="caution">
    <text evidence="1">The sequence shown here is derived from an EMBL/GenBank/DDBJ whole genome shotgun (WGS) entry which is preliminary data.</text>
</comment>